<feature type="compositionally biased region" description="Basic residues" evidence="6">
    <location>
        <begin position="149"/>
        <end position="159"/>
    </location>
</feature>
<dbReference type="AlphaFoldDB" id="A0AA88GIH5"/>
<dbReference type="GO" id="GO:0043495">
    <property type="term" value="F:protein-membrane adaptor activity"/>
    <property type="evidence" value="ECO:0007669"/>
    <property type="project" value="TreeGrafter"/>
</dbReference>
<evidence type="ECO:0000256" key="6">
    <source>
        <dbReference type="SAM" id="MobiDB-lite"/>
    </source>
</evidence>
<protein>
    <recommendedName>
        <fullName evidence="8">SUN domain-containing protein</fullName>
    </recommendedName>
</protein>
<evidence type="ECO:0000256" key="7">
    <source>
        <dbReference type="SAM" id="Phobius"/>
    </source>
</evidence>
<dbReference type="RefSeq" id="XP_044544368.1">
    <property type="nucleotide sequence ID" value="XM_044685715.1"/>
</dbReference>
<feature type="transmembrane region" description="Helical" evidence="7">
    <location>
        <begin position="225"/>
        <end position="242"/>
    </location>
</feature>
<feature type="compositionally biased region" description="Polar residues" evidence="6">
    <location>
        <begin position="761"/>
        <end position="775"/>
    </location>
</feature>
<evidence type="ECO:0000256" key="3">
    <source>
        <dbReference type="ARBA" id="ARBA00022989"/>
    </source>
</evidence>
<keyword evidence="5" id="KW-0175">Coiled coil</keyword>
<dbReference type="PANTHER" id="PTHR12911:SF8">
    <property type="entry name" value="KLAROID PROTEIN-RELATED"/>
    <property type="match status" value="1"/>
</dbReference>
<evidence type="ECO:0000259" key="8">
    <source>
        <dbReference type="PROSITE" id="PS51469"/>
    </source>
</evidence>
<accession>A0AA88GIH5</accession>
<feature type="domain" description="SUN" evidence="8">
    <location>
        <begin position="389"/>
        <end position="547"/>
    </location>
</feature>
<evidence type="ECO:0000256" key="1">
    <source>
        <dbReference type="ARBA" id="ARBA00004370"/>
    </source>
</evidence>
<evidence type="ECO:0000256" key="5">
    <source>
        <dbReference type="SAM" id="Coils"/>
    </source>
</evidence>
<dbReference type="Proteomes" id="UP000816034">
    <property type="component" value="Unassembled WGS sequence"/>
</dbReference>
<dbReference type="GO" id="GO:0005635">
    <property type="term" value="C:nuclear envelope"/>
    <property type="evidence" value="ECO:0007669"/>
    <property type="project" value="TreeGrafter"/>
</dbReference>
<sequence>MSTVSLTQKPSSTSTADTSATTPYDSPPLNARNKRGHQPSTSMEQGGIVESLYTNTNNEDENDDVDLLEENIKRNTGRNSSVKRKKNRLDSETKKRKTQTVEEHHDSDDTSSEHHEQFERGCANNETSQSELDHTENITSRTTTSSRSLKAHKLFKKTSPKSNTDSLKLIHLALPVYNNNHGNDKTKSFSPFPQNFEATTTSHTNDMVVAEPKHSVEDTSSSRKMIIISIIFIFVALVYIILKHNELYTQIESMSNKTSLLPEDQKKVFQDFLQNQISYSQKQLLESVNIKLSDLEKRVNIEFEKNMNNNILSVKIKNQKDMDNMKDLILDKVFSEIEKVLDKRLGQITESHREEMVKIKDEMDNIIPSMKSLIDDSLSKYAADKIGLADYALSSLGSKVVEHSPTYNPTAGFWPLFSSIKRPDIILTSDTTIGNCWPMKGGSGFVVIELASPIIPTAFSIDHVPRSLTPNFSSAPRQFTVFAYENSTSLVKIHTFEYDIKGPATQTFYVEEKATRKYQRFRFQISSNYGNHLYTCLYRLRIHETTSADKTFAAGLMRVLEPITTEYDHQIREIQLSQTKLAEQIDNLSKKLDQCKEDAQFINVTPYLQKLANSRKKVINISTTLGHISDRLNRLNKLAKQKYPELEQLRQQRERMKQHTPTTPKLSSSQPQTEGFNSSFSSSSTTPSESKELSTPPSDSNLQQQNPPATATETPLSSSNRNEQQVEAWALTEQTSSTPRNEAQQEEQQQQELSQQEEETPSATDATNNISTEDQ</sequence>
<dbReference type="PROSITE" id="PS51469">
    <property type="entry name" value="SUN"/>
    <property type="match status" value="1"/>
</dbReference>
<organism evidence="9 10">
    <name type="scientific">Naegleria lovaniensis</name>
    <name type="common">Amoeba</name>
    <dbReference type="NCBI Taxonomy" id="51637"/>
    <lineage>
        <taxon>Eukaryota</taxon>
        <taxon>Discoba</taxon>
        <taxon>Heterolobosea</taxon>
        <taxon>Tetramitia</taxon>
        <taxon>Eutetramitia</taxon>
        <taxon>Vahlkampfiidae</taxon>
        <taxon>Naegleria</taxon>
    </lineage>
</organism>
<keyword evidence="10" id="KW-1185">Reference proteome</keyword>
<keyword evidence="3 7" id="KW-1133">Transmembrane helix</keyword>
<evidence type="ECO:0000256" key="2">
    <source>
        <dbReference type="ARBA" id="ARBA00022692"/>
    </source>
</evidence>
<feature type="compositionally biased region" description="Acidic residues" evidence="6">
    <location>
        <begin position="58"/>
        <end position="69"/>
    </location>
</feature>
<feature type="region of interest" description="Disordered" evidence="6">
    <location>
        <begin position="652"/>
        <end position="775"/>
    </location>
</feature>
<evidence type="ECO:0000313" key="10">
    <source>
        <dbReference type="Proteomes" id="UP000816034"/>
    </source>
</evidence>
<dbReference type="InterPro" id="IPR028119">
    <property type="entry name" value="Snapin/Pallidin/Snn1"/>
</dbReference>
<evidence type="ECO:0000256" key="4">
    <source>
        <dbReference type="ARBA" id="ARBA00023136"/>
    </source>
</evidence>
<dbReference type="InterPro" id="IPR045119">
    <property type="entry name" value="SUN1-5"/>
</dbReference>
<evidence type="ECO:0000313" key="9">
    <source>
        <dbReference type="EMBL" id="KAG2375194.1"/>
    </source>
</evidence>
<dbReference type="Pfam" id="PF14712">
    <property type="entry name" value="Snapin_Pallidin"/>
    <property type="match status" value="1"/>
</dbReference>
<dbReference type="Gene3D" id="2.60.120.260">
    <property type="entry name" value="Galactose-binding domain-like"/>
    <property type="match status" value="1"/>
</dbReference>
<proteinExistence type="predicted"/>
<reference evidence="9 10" key="1">
    <citation type="journal article" date="2018" name="BMC Genomics">
        <title>The genome of Naegleria lovaniensis, the basis for a comparative approach to unravel pathogenicity factors of the human pathogenic amoeba N. fowleri.</title>
        <authorList>
            <person name="Liechti N."/>
            <person name="Schurch N."/>
            <person name="Bruggmann R."/>
            <person name="Wittwer M."/>
        </authorList>
    </citation>
    <scope>NUCLEOTIDE SEQUENCE [LARGE SCALE GENOMIC DNA]</scope>
    <source>
        <strain evidence="9 10">ATCC 30569</strain>
    </source>
</reference>
<feature type="compositionally biased region" description="Polar residues" evidence="6">
    <location>
        <begin position="732"/>
        <end position="741"/>
    </location>
</feature>
<feature type="region of interest" description="Disordered" evidence="6">
    <location>
        <begin position="1"/>
        <end position="160"/>
    </location>
</feature>
<comment type="caution">
    <text evidence="9">The sequence shown here is derived from an EMBL/GenBank/DDBJ whole genome shotgun (WGS) entry which is preliminary data.</text>
</comment>
<dbReference type="InterPro" id="IPR012919">
    <property type="entry name" value="SUN_dom"/>
</dbReference>
<name>A0AA88GIH5_NAELO</name>
<dbReference type="Pfam" id="PF07738">
    <property type="entry name" value="Sad1_UNC"/>
    <property type="match status" value="1"/>
</dbReference>
<dbReference type="PANTHER" id="PTHR12911">
    <property type="entry name" value="SAD1/UNC-84-LIKE PROTEIN-RELATED"/>
    <property type="match status" value="1"/>
</dbReference>
<dbReference type="EMBL" id="PYSW02000040">
    <property type="protein sequence ID" value="KAG2375194.1"/>
    <property type="molecule type" value="Genomic_DNA"/>
</dbReference>
<feature type="compositionally biased region" description="Basic and acidic residues" evidence="6">
    <location>
        <begin position="88"/>
        <end position="119"/>
    </location>
</feature>
<dbReference type="GO" id="GO:0016020">
    <property type="term" value="C:membrane"/>
    <property type="evidence" value="ECO:0007669"/>
    <property type="project" value="UniProtKB-SubCell"/>
</dbReference>
<feature type="compositionally biased region" description="Low complexity" evidence="6">
    <location>
        <begin position="139"/>
        <end position="148"/>
    </location>
</feature>
<feature type="compositionally biased region" description="Polar residues" evidence="6">
    <location>
        <begin position="659"/>
        <end position="677"/>
    </location>
</feature>
<dbReference type="GeneID" id="68102652"/>
<gene>
    <name evidence="9" type="ORF">C9374_010198</name>
</gene>
<feature type="compositionally biased region" description="Low complexity" evidence="6">
    <location>
        <begin position="678"/>
        <end position="698"/>
    </location>
</feature>
<keyword evidence="4 7" id="KW-0472">Membrane</keyword>
<feature type="compositionally biased region" description="Low complexity" evidence="6">
    <location>
        <begin position="10"/>
        <end position="24"/>
    </location>
</feature>
<comment type="subcellular location">
    <subcellularLocation>
        <location evidence="1">Membrane</location>
    </subcellularLocation>
</comment>
<feature type="compositionally biased region" description="Polar residues" evidence="6">
    <location>
        <begin position="699"/>
        <end position="725"/>
    </location>
</feature>
<keyword evidence="2 7" id="KW-0812">Transmembrane</keyword>
<feature type="coiled-coil region" evidence="5">
    <location>
        <begin position="571"/>
        <end position="598"/>
    </location>
</feature>